<dbReference type="PANTHER" id="PTHR33877">
    <property type="entry name" value="SLL1193 PROTEIN"/>
    <property type="match status" value="1"/>
</dbReference>
<keyword evidence="2" id="KW-0540">Nuclease</keyword>
<dbReference type="InterPro" id="IPR002711">
    <property type="entry name" value="HNH"/>
</dbReference>
<protein>
    <submittedName>
        <fullName evidence="2">HNH endonuclease</fullName>
    </submittedName>
</protein>
<dbReference type="Gene3D" id="1.10.30.50">
    <property type="match status" value="1"/>
</dbReference>
<keyword evidence="2" id="KW-0378">Hydrolase</keyword>
<dbReference type="Pfam" id="PF01844">
    <property type="entry name" value="HNH"/>
    <property type="match status" value="1"/>
</dbReference>
<dbReference type="GO" id="GO:0004519">
    <property type="term" value="F:endonuclease activity"/>
    <property type="evidence" value="ECO:0007669"/>
    <property type="project" value="UniProtKB-KW"/>
</dbReference>
<dbReference type="CDD" id="cd00085">
    <property type="entry name" value="HNHc"/>
    <property type="match status" value="1"/>
</dbReference>
<organism evidence="2 3">
    <name type="scientific">Sphaerospermopsis aphanizomenoides LEGE 00250</name>
    <dbReference type="NCBI Taxonomy" id="2777972"/>
    <lineage>
        <taxon>Bacteria</taxon>
        <taxon>Bacillati</taxon>
        <taxon>Cyanobacteriota</taxon>
        <taxon>Cyanophyceae</taxon>
        <taxon>Nostocales</taxon>
        <taxon>Aphanizomenonaceae</taxon>
        <taxon>Sphaerospermopsis</taxon>
        <taxon>Sphaerospermopsis aphanizomenoides</taxon>
    </lineage>
</organism>
<accession>A0ABR9VBW2</accession>
<dbReference type="PANTHER" id="PTHR33877:SF1">
    <property type="entry name" value="TYPE IV METHYL-DIRECTED RESTRICTION ENZYME ECOKMCRA"/>
    <property type="match status" value="1"/>
</dbReference>
<dbReference type="RefSeq" id="WP_096569185.1">
    <property type="nucleotide sequence ID" value="NZ_JADEWB010000021.1"/>
</dbReference>
<dbReference type="EMBL" id="JADEWB010000021">
    <property type="protein sequence ID" value="MBE9235632.1"/>
    <property type="molecule type" value="Genomic_DNA"/>
</dbReference>
<dbReference type="Proteomes" id="UP000606776">
    <property type="component" value="Unassembled WGS sequence"/>
</dbReference>
<keyword evidence="3" id="KW-1185">Reference proteome</keyword>
<dbReference type="SMART" id="SM00507">
    <property type="entry name" value="HNHc"/>
    <property type="match status" value="1"/>
</dbReference>
<proteinExistence type="predicted"/>
<dbReference type="InterPro" id="IPR052892">
    <property type="entry name" value="NA-targeting_endonuclease"/>
</dbReference>
<comment type="caution">
    <text evidence="2">The sequence shown here is derived from an EMBL/GenBank/DDBJ whole genome shotgun (WGS) entry which is preliminary data.</text>
</comment>
<dbReference type="InterPro" id="IPR003615">
    <property type="entry name" value="HNH_nuc"/>
</dbReference>
<evidence type="ECO:0000313" key="2">
    <source>
        <dbReference type="EMBL" id="MBE9235632.1"/>
    </source>
</evidence>
<keyword evidence="2" id="KW-0255">Endonuclease</keyword>
<reference evidence="2 3" key="1">
    <citation type="submission" date="2020-10" db="EMBL/GenBank/DDBJ databases">
        <authorList>
            <person name="Castelo-Branco R."/>
            <person name="Eusebio N."/>
            <person name="Adriana R."/>
            <person name="Vieira A."/>
            <person name="Brugerolle De Fraissinette N."/>
            <person name="Rezende De Castro R."/>
            <person name="Schneider M.P."/>
            <person name="Vasconcelos V."/>
            <person name="Leao P.N."/>
        </authorList>
    </citation>
    <scope>NUCLEOTIDE SEQUENCE [LARGE SCALE GENOMIC DNA]</scope>
    <source>
        <strain evidence="2 3">LEGE 00250</strain>
    </source>
</reference>
<sequence length="140" mass="15801">MSKYIPSALKKLVYERAKGCCEYCLIPEIATLSPHEIDHIIAEKHDGLTEANNLALCCVLCNKHKGSDIGSIDPVTKLLTSLYNPRQDNWHEHFQLNGTEFIPLTAVGRVTVKLLQINRIDRLKERELLIQAGILNPPLF</sequence>
<evidence type="ECO:0000259" key="1">
    <source>
        <dbReference type="SMART" id="SM00507"/>
    </source>
</evidence>
<name>A0ABR9VBW2_9CYAN</name>
<feature type="domain" description="HNH nuclease" evidence="1">
    <location>
        <begin position="8"/>
        <end position="63"/>
    </location>
</feature>
<evidence type="ECO:0000313" key="3">
    <source>
        <dbReference type="Proteomes" id="UP000606776"/>
    </source>
</evidence>
<gene>
    <name evidence="2" type="ORF">IQ227_06175</name>
</gene>